<keyword evidence="5" id="KW-1185">Reference proteome</keyword>
<protein>
    <submittedName>
        <fullName evidence="4">ABC transporter</fullName>
    </submittedName>
</protein>
<dbReference type="Pfam" id="PF23357">
    <property type="entry name" value="DUF7088"/>
    <property type="match status" value="1"/>
</dbReference>
<evidence type="ECO:0000259" key="3">
    <source>
        <dbReference type="Pfam" id="PF23357"/>
    </source>
</evidence>
<organism evidence="4 5">
    <name type="scientific">Nitrosospira lacus</name>
    <dbReference type="NCBI Taxonomy" id="1288494"/>
    <lineage>
        <taxon>Bacteria</taxon>
        <taxon>Pseudomonadati</taxon>
        <taxon>Pseudomonadota</taxon>
        <taxon>Betaproteobacteria</taxon>
        <taxon>Nitrosomonadales</taxon>
        <taxon>Nitrosomonadaceae</taxon>
        <taxon>Nitrosospira</taxon>
    </lineage>
</organism>
<accession>A0A1W6SMY9</accession>
<keyword evidence="1" id="KW-0472">Membrane</keyword>
<evidence type="ECO:0000313" key="5">
    <source>
        <dbReference type="Proteomes" id="UP000012179"/>
    </source>
</evidence>
<keyword evidence="1" id="KW-0812">Transmembrane</keyword>
<reference evidence="4 5" key="1">
    <citation type="journal article" date="2015" name="Int. J. Syst. Evol. Microbiol.">
        <title>Nitrosospira lacus sp. nov., a psychrotolerant, ammonia-oxidizing bacterium from sandy lake sediment.</title>
        <authorList>
            <person name="Urakawa H."/>
            <person name="Garcia J.C."/>
            <person name="Nielsen J.L."/>
            <person name="Le V.Q."/>
            <person name="Kozlowski J.A."/>
            <person name="Stein L.Y."/>
            <person name="Lim C.K."/>
            <person name="Pommerening-Roser A."/>
            <person name="Martens-Habbena W."/>
            <person name="Stahl D.A."/>
            <person name="Klotz M.G."/>
        </authorList>
    </citation>
    <scope>NUCLEOTIDE SEQUENCE [LARGE SCALE GENOMIC DNA]</scope>
    <source>
        <strain evidence="4 5">APG3</strain>
    </source>
</reference>
<evidence type="ECO:0000259" key="2">
    <source>
        <dbReference type="Pfam" id="PF09822"/>
    </source>
</evidence>
<feature type="transmembrane region" description="Helical" evidence="1">
    <location>
        <begin position="421"/>
        <end position="447"/>
    </location>
</feature>
<dbReference type="SUPFAM" id="SSF52317">
    <property type="entry name" value="Class I glutamine amidotransferase-like"/>
    <property type="match status" value="1"/>
</dbReference>
<dbReference type="InterPro" id="IPR029062">
    <property type="entry name" value="Class_I_gatase-like"/>
</dbReference>
<dbReference type="Pfam" id="PF09822">
    <property type="entry name" value="ABC_transp_aux"/>
    <property type="match status" value="1"/>
</dbReference>
<name>A0A1W6SMY9_9PROT</name>
<feature type="domain" description="ABC-type uncharacterised transport system" evidence="2">
    <location>
        <begin position="157"/>
        <end position="380"/>
    </location>
</feature>
<dbReference type="InterPro" id="IPR019196">
    <property type="entry name" value="ABC_transp_unknown"/>
</dbReference>
<dbReference type="EMBL" id="CP021106">
    <property type="protein sequence ID" value="ARO87188.1"/>
    <property type="molecule type" value="Genomic_DNA"/>
</dbReference>
<evidence type="ECO:0000256" key="1">
    <source>
        <dbReference type="SAM" id="Phobius"/>
    </source>
</evidence>
<keyword evidence="1" id="KW-1133">Transmembrane helix</keyword>
<dbReference type="InterPro" id="IPR055396">
    <property type="entry name" value="DUF7088"/>
</dbReference>
<evidence type="ECO:0000313" key="4">
    <source>
        <dbReference type="EMBL" id="ARO87188.1"/>
    </source>
</evidence>
<proteinExistence type="predicted"/>
<dbReference type="AlphaFoldDB" id="A0A1W6SMY9"/>
<dbReference type="KEGG" id="nlc:EBAPG3_005055"/>
<feature type="transmembrane region" description="Helical" evidence="1">
    <location>
        <begin position="12"/>
        <end position="34"/>
    </location>
</feature>
<gene>
    <name evidence="4" type="ORF">EBAPG3_005055</name>
</gene>
<dbReference type="Proteomes" id="UP000012179">
    <property type="component" value="Chromosome"/>
</dbReference>
<sequence>MTMVTQKRRTYWLMQNGVFMVLLVLLTGLLGYLARETRVQWDISQNGRNSLSQASVDVLEKINGPLNATVYVTAQDAQSGNIRKIIREFLSRYQRVKPDFTVTFIDPTEQPKLTQEAGVQVNGEMVVTFNGRREHLSTFNEQAFTHLLMRLARPREKRVTMLSGHGERKLDGIANHDLGEFGKQLMAKGFKTGTLRLSIVPDVPINTSVLVIASPQIDLREEEVDKLLAYISRGGNLLWLIDEGPLHGLQPLAEKLELTLSPGVVVDPQARQLKLPVTVALGANYGQHPVMRNFDYITMFPFARQIIVNENEVWHSISLVETASSGWVETGKLDSPIVFDKMYDVPGPVSIAATLSRTLHDREQRIAVIGSGNFLANTYLGNGNNLDFGINLVNWLAGDENLIIIQPRATLDNNLVLSESVLIIIAGGFLILLPLAFLASGLIIWWLRARR</sequence>
<dbReference type="OrthoDB" id="8530910at2"/>
<feature type="domain" description="DUF7088" evidence="3">
    <location>
        <begin position="45"/>
        <end position="118"/>
    </location>
</feature>